<dbReference type="PANTHER" id="PTHR36438">
    <property type="entry name" value="IRON-SULFUR CLUSTER REPAIR PROTEIN YTFE"/>
    <property type="match status" value="1"/>
</dbReference>
<dbReference type="OrthoDB" id="9797132at2"/>
<sequence>MNKIINKEQRIGEIATIFPGATNIFMDYEIDFCCGGDRPLSVAIEEKDLNEYELLDRLNSGYEKMKDELESSDNFKEKTMSEQIDYIVNKHHTFMKEEMPITQELLSKILKVHYVSHGTELSKLHRLFNNLKAEIEEHLIKEEELLFPMIKQYEKDPTEENRKKAFKVLEETESEHEAAGDILKEMRKITDGFKVPEDGCNTYRITFEKIEAIEKDLFEHIHLENNILFERLK</sequence>
<evidence type="ECO:0000256" key="3">
    <source>
        <dbReference type="ARBA" id="ARBA00022723"/>
    </source>
</evidence>
<comment type="caution">
    <text evidence="6">The sequence shown here is derived from an EMBL/GenBank/DDBJ whole genome shotgun (WGS) entry which is preliminary data.</text>
</comment>
<dbReference type="SUPFAM" id="SSF140683">
    <property type="entry name" value="SP0561-like"/>
    <property type="match status" value="1"/>
</dbReference>
<keyword evidence="2" id="KW-0963">Cytoplasm</keyword>
<proteinExistence type="predicted"/>
<protein>
    <submittedName>
        <fullName evidence="6">Iron-sulfur cluster repair di-iron protein</fullName>
    </submittedName>
</protein>
<dbReference type="NCBIfam" id="TIGR03652">
    <property type="entry name" value="FeS_repair_RIC"/>
    <property type="match status" value="1"/>
</dbReference>
<gene>
    <name evidence="6" type="primary">ric</name>
    <name evidence="6" type="ORF">D3Z33_01620</name>
</gene>
<dbReference type="InterPro" id="IPR038062">
    <property type="entry name" value="ScdA-like_N_sf"/>
</dbReference>
<keyword evidence="4" id="KW-0408">Iron</keyword>
<reference evidence="6 7" key="1">
    <citation type="submission" date="2018-08" db="EMBL/GenBank/DDBJ databases">
        <title>Murine metabolic-syndrome-specific gut microbial biobank.</title>
        <authorList>
            <person name="Liu C."/>
        </authorList>
    </citation>
    <scope>NUCLEOTIDE SEQUENCE [LARGE SCALE GENOMIC DNA]</scope>
    <source>
        <strain evidence="6 7">583</strain>
    </source>
</reference>
<keyword evidence="7" id="KW-1185">Reference proteome</keyword>
<name>A0A845QUS0_9CLOT</name>
<feature type="domain" description="Hemerythrin-like" evidence="5">
    <location>
        <begin position="86"/>
        <end position="232"/>
    </location>
</feature>
<dbReference type="InterPro" id="IPR012312">
    <property type="entry name" value="Hemerythrin-like"/>
</dbReference>
<dbReference type="Proteomes" id="UP000467132">
    <property type="component" value="Unassembled WGS sequence"/>
</dbReference>
<accession>A0A845QUS0</accession>
<evidence type="ECO:0000313" key="6">
    <source>
        <dbReference type="EMBL" id="NBI05549.1"/>
    </source>
</evidence>
<dbReference type="EMBL" id="QXXA01000003">
    <property type="protein sequence ID" value="NBI05549.1"/>
    <property type="molecule type" value="Genomic_DNA"/>
</dbReference>
<dbReference type="GO" id="GO:0046872">
    <property type="term" value="F:metal ion binding"/>
    <property type="evidence" value="ECO:0007669"/>
    <property type="project" value="UniProtKB-KW"/>
</dbReference>
<dbReference type="PANTHER" id="PTHR36438:SF1">
    <property type="entry name" value="IRON-SULFUR CLUSTER REPAIR PROTEIN YTFE"/>
    <property type="match status" value="1"/>
</dbReference>
<evidence type="ECO:0000256" key="2">
    <source>
        <dbReference type="ARBA" id="ARBA00022490"/>
    </source>
</evidence>
<organism evidence="6 7">
    <name type="scientific">Senegalia massiliensis</name>
    <dbReference type="NCBI Taxonomy" id="1720316"/>
    <lineage>
        <taxon>Bacteria</taxon>
        <taxon>Bacillati</taxon>
        <taxon>Bacillota</taxon>
        <taxon>Clostridia</taxon>
        <taxon>Eubacteriales</taxon>
        <taxon>Clostridiaceae</taxon>
        <taxon>Senegalia</taxon>
    </lineage>
</organism>
<evidence type="ECO:0000313" key="7">
    <source>
        <dbReference type="Proteomes" id="UP000467132"/>
    </source>
</evidence>
<evidence type="ECO:0000256" key="4">
    <source>
        <dbReference type="ARBA" id="ARBA00023004"/>
    </source>
</evidence>
<dbReference type="RefSeq" id="WP_160196057.1">
    <property type="nucleotide sequence ID" value="NZ_QXXA01000003.1"/>
</dbReference>
<evidence type="ECO:0000256" key="1">
    <source>
        <dbReference type="ARBA" id="ARBA00004496"/>
    </source>
</evidence>
<comment type="subcellular location">
    <subcellularLocation>
        <location evidence="1">Cytoplasm</location>
    </subcellularLocation>
</comment>
<dbReference type="Pfam" id="PF04405">
    <property type="entry name" value="ScdA_N"/>
    <property type="match status" value="1"/>
</dbReference>
<dbReference type="GO" id="GO:0005737">
    <property type="term" value="C:cytoplasm"/>
    <property type="evidence" value="ECO:0007669"/>
    <property type="project" value="UniProtKB-SubCell"/>
</dbReference>
<dbReference type="Gene3D" id="1.20.120.520">
    <property type="entry name" value="nmb1532 protein domain like"/>
    <property type="match status" value="1"/>
</dbReference>
<evidence type="ECO:0000259" key="5">
    <source>
        <dbReference type="Pfam" id="PF01814"/>
    </source>
</evidence>
<dbReference type="InterPro" id="IPR019903">
    <property type="entry name" value="RIC_family"/>
</dbReference>
<keyword evidence="3" id="KW-0479">Metal-binding</keyword>
<dbReference type="AlphaFoldDB" id="A0A845QUS0"/>
<dbReference type="Pfam" id="PF01814">
    <property type="entry name" value="Hemerythrin"/>
    <property type="match status" value="1"/>
</dbReference>